<dbReference type="AlphaFoldDB" id="A0A7X2IQW2"/>
<dbReference type="InterPro" id="IPR008312">
    <property type="entry name" value="T6SS_TssB1"/>
</dbReference>
<dbReference type="NCBIfam" id="TIGR03358">
    <property type="entry name" value="VI_chp_5"/>
    <property type="match status" value="1"/>
</dbReference>
<dbReference type="PIRSF" id="PIRSF028301">
    <property type="entry name" value="UCP028301"/>
    <property type="match status" value="1"/>
</dbReference>
<reference evidence="1 2" key="1">
    <citation type="submission" date="2019-11" db="EMBL/GenBank/DDBJ databases">
        <title>Novel species isolated from a subtropical stream in China.</title>
        <authorList>
            <person name="Lu H."/>
        </authorList>
    </citation>
    <scope>NUCLEOTIDE SEQUENCE [LARGE SCALE GENOMIC DNA]</scope>
    <source>
        <strain evidence="1 2">FT92W</strain>
    </source>
</reference>
<gene>
    <name evidence="1" type="primary">tssB</name>
    <name evidence="1" type="ORF">GJ700_21820</name>
</gene>
<proteinExistence type="predicted"/>
<comment type="caution">
    <text evidence="1">The sequence shown here is derived from an EMBL/GenBank/DDBJ whole genome shotgun (WGS) entry which is preliminary data.</text>
</comment>
<organism evidence="1 2">
    <name type="scientific">Pseudoduganella rivuli</name>
    <dbReference type="NCBI Taxonomy" id="2666085"/>
    <lineage>
        <taxon>Bacteria</taxon>
        <taxon>Pseudomonadati</taxon>
        <taxon>Pseudomonadota</taxon>
        <taxon>Betaproteobacteria</taxon>
        <taxon>Burkholderiales</taxon>
        <taxon>Oxalobacteraceae</taxon>
        <taxon>Telluria group</taxon>
        <taxon>Pseudoduganella</taxon>
    </lineage>
</organism>
<dbReference type="PANTHER" id="PTHR35850:SF1">
    <property type="entry name" value="TYPE VI SECRETION SYSTEM SHEATH PROTEIN TSSB1"/>
    <property type="match status" value="1"/>
</dbReference>
<dbReference type="EMBL" id="WKJJ01000014">
    <property type="protein sequence ID" value="MRV74349.1"/>
    <property type="molecule type" value="Genomic_DNA"/>
</dbReference>
<sequence length="171" mass="19187">MSRNESVQKRLQKVRAPRVQMSYDVEIGDAVESKELPFVMGVVGDFAGASQVEQKKLKERKFVGVDRDSFDDVMQAMAPRAAFRVANELTPEGGEFAVDLTFQAMDDFRPESVVEQVEPLRKLLEARTRLADLRNKLAGNDKLEDILSDVLTNTEKLAELSRASQPLSDKE</sequence>
<accession>A0A7X2IQW2</accession>
<dbReference type="PANTHER" id="PTHR35850">
    <property type="entry name" value="CYTOPLASMIC PROTEIN-RELATED"/>
    <property type="match status" value="1"/>
</dbReference>
<evidence type="ECO:0000313" key="2">
    <source>
        <dbReference type="Proteomes" id="UP000446768"/>
    </source>
</evidence>
<name>A0A7X2IQW2_9BURK</name>
<protein>
    <submittedName>
        <fullName evidence="1">Type VI secretion system contractile sheath small subunit</fullName>
    </submittedName>
</protein>
<dbReference type="Proteomes" id="UP000446768">
    <property type="component" value="Unassembled WGS sequence"/>
</dbReference>
<keyword evidence="2" id="KW-1185">Reference proteome</keyword>
<evidence type="ECO:0000313" key="1">
    <source>
        <dbReference type="EMBL" id="MRV74349.1"/>
    </source>
</evidence>
<dbReference type="Pfam" id="PF05591">
    <property type="entry name" value="T6SS_VipA"/>
    <property type="match status" value="1"/>
</dbReference>
<dbReference type="RefSeq" id="WP_154377849.1">
    <property type="nucleotide sequence ID" value="NZ_WKJJ01000014.1"/>
</dbReference>